<evidence type="ECO:0000313" key="3">
    <source>
        <dbReference type="EMBL" id="KAF6140213.1"/>
    </source>
</evidence>
<feature type="transmembrane region" description="Helical" evidence="2">
    <location>
        <begin position="60"/>
        <end position="82"/>
    </location>
</feature>
<reference evidence="3 4" key="1">
    <citation type="journal article" date="2020" name="IScience">
        <title>Genome Sequencing of the Endangered Kingdonia uniflora (Circaeasteraceae, Ranunculales) Reveals Potential Mechanisms of Evolutionary Specialization.</title>
        <authorList>
            <person name="Sun Y."/>
            <person name="Deng T."/>
            <person name="Zhang A."/>
            <person name="Moore M.J."/>
            <person name="Landis J.B."/>
            <person name="Lin N."/>
            <person name="Zhang H."/>
            <person name="Zhang X."/>
            <person name="Huang J."/>
            <person name="Zhang X."/>
            <person name="Sun H."/>
            <person name="Wang H."/>
        </authorList>
    </citation>
    <scope>NUCLEOTIDE SEQUENCE [LARGE SCALE GENOMIC DNA]</scope>
    <source>
        <strain evidence="3">TB1705</strain>
        <tissue evidence="3">Leaf</tissue>
    </source>
</reference>
<accession>A0A7J7LC63</accession>
<evidence type="ECO:0000256" key="2">
    <source>
        <dbReference type="SAM" id="Phobius"/>
    </source>
</evidence>
<proteinExistence type="predicted"/>
<dbReference type="AlphaFoldDB" id="A0A7J7LC63"/>
<organism evidence="3 4">
    <name type="scientific">Kingdonia uniflora</name>
    <dbReference type="NCBI Taxonomy" id="39325"/>
    <lineage>
        <taxon>Eukaryota</taxon>
        <taxon>Viridiplantae</taxon>
        <taxon>Streptophyta</taxon>
        <taxon>Embryophyta</taxon>
        <taxon>Tracheophyta</taxon>
        <taxon>Spermatophyta</taxon>
        <taxon>Magnoliopsida</taxon>
        <taxon>Ranunculales</taxon>
        <taxon>Circaeasteraceae</taxon>
        <taxon>Kingdonia</taxon>
    </lineage>
</organism>
<gene>
    <name evidence="3" type="ORF">GIB67_000261</name>
</gene>
<keyword evidence="2" id="KW-1133">Transmembrane helix</keyword>
<evidence type="ECO:0000256" key="1">
    <source>
        <dbReference type="SAM" id="MobiDB-lite"/>
    </source>
</evidence>
<feature type="compositionally biased region" description="Basic and acidic residues" evidence="1">
    <location>
        <begin position="324"/>
        <end position="334"/>
    </location>
</feature>
<feature type="region of interest" description="Disordered" evidence="1">
    <location>
        <begin position="1"/>
        <end position="24"/>
    </location>
</feature>
<keyword evidence="2" id="KW-0812">Transmembrane</keyword>
<dbReference type="OrthoDB" id="1930729at2759"/>
<feature type="compositionally biased region" description="Acidic residues" evidence="1">
    <location>
        <begin position="295"/>
        <end position="308"/>
    </location>
</feature>
<evidence type="ECO:0000313" key="4">
    <source>
        <dbReference type="Proteomes" id="UP000541444"/>
    </source>
</evidence>
<feature type="region of interest" description="Disordered" evidence="1">
    <location>
        <begin position="285"/>
        <end position="394"/>
    </location>
</feature>
<feature type="compositionally biased region" description="Basic and acidic residues" evidence="1">
    <location>
        <begin position="343"/>
        <end position="361"/>
    </location>
</feature>
<comment type="caution">
    <text evidence="3">The sequence shown here is derived from an EMBL/GenBank/DDBJ whole genome shotgun (WGS) entry which is preliminary data.</text>
</comment>
<dbReference type="EMBL" id="JACGCM010002394">
    <property type="protein sequence ID" value="KAF6140213.1"/>
    <property type="molecule type" value="Genomic_DNA"/>
</dbReference>
<sequence>MKSDKEVNEQFDEESQTQEGRAKKGTSNAKNYSFWYTGVELRKIFVALLEEEKGTFCTTYFTTLLLIDLIATMPMLVVEIFYRHHGDMKFQFGRTIIQMKPIHVCLILGLHVSPIANEFLFVDLENITNFKIRRFPKKKNTYGLKEIGGALKQAKLERYHGFVSFYLLRNHIKAPTVGAAPAMEPPTVDAPAVGVPAIYSSSSTTEIRAVVVRSETVLYYLEIFYSLGCTSSLLLRKLQSTNEKKKQVTPGEGLEVVKDLMVNNDVEVGMEVNLEAISPEYGGGLLEWKKSDKKDDEDEKDDDDEIDVEEKVKSVEEEQPQVVKKKEVQENGDEKVDDVEKDGDEKAKSEEEQPQVAKEDNLEQLTIMTKKSIKEVEQSKDEEDVDKTKESKKEVERSKDKVIDVYIKALIQYFDT</sequence>
<protein>
    <submittedName>
        <fullName evidence="3">Uncharacterized protein</fullName>
    </submittedName>
</protein>
<keyword evidence="2" id="KW-0472">Membrane</keyword>
<dbReference type="Proteomes" id="UP000541444">
    <property type="component" value="Unassembled WGS sequence"/>
</dbReference>
<name>A0A7J7LC63_9MAGN</name>
<keyword evidence="4" id="KW-1185">Reference proteome</keyword>